<sequence>MTLLLPFAASGKELFVLKALLQSFAQGTGLKVNFHKSCLIPINVSEDKAEMLAGVFGYRTGSMPFTYLGLPLGTTKPRVIDFAPLVDRIERRLSANSAFLSNGDRLTLMNSVFSSLPTYYMCILQLPKSVIENIDRARRHCLWRGGDINSNKKSLVAWDKVCKPKVKGGLGVINLSIQNQALLLKFLDKFYNRRQVPWVSLIWSSYYENKVPHLAPIKGSFWWKDICKLMDIYRGISRCILGNGSSCSFWDDIWSDGPPLSLHMPRLHSFAINKNVSVQSFLPVSVEEQFQLPISQQAYDELLSRSDTITEIDLFGDNDSWAYIWGNLKYASQKYYALNFRAMQPPQCFVWL</sequence>
<protein>
    <recommendedName>
        <fullName evidence="3">Retrotransposon protein, putative, unclassified</fullName>
    </recommendedName>
</protein>
<accession>Q10JG2</accession>
<evidence type="ECO:0000313" key="2">
    <source>
        <dbReference type="Proteomes" id="UP000000763"/>
    </source>
</evidence>
<name>Q10JG2_ORYSJ</name>
<evidence type="ECO:0000313" key="1">
    <source>
        <dbReference type="EMBL" id="AAT85026.1"/>
    </source>
</evidence>
<organism evidence="1 2">
    <name type="scientific">Oryza sativa subsp. japonica</name>
    <name type="common">Rice</name>
    <dbReference type="NCBI Taxonomy" id="39947"/>
    <lineage>
        <taxon>Eukaryota</taxon>
        <taxon>Viridiplantae</taxon>
        <taxon>Streptophyta</taxon>
        <taxon>Embryophyta</taxon>
        <taxon>Tracheophyta</taxon>
        <taxon>Spermatophyta</taxon>
        <taxon>Magnoliopsida</taxon>
        <taxon>Liliopsida</taxon>
        <taxon>Poales</taxon>
        <taxon>Poaceae</taxon>
        <taxon>BOP clade</taxon>
        <taxon>Oryzoideae</taxon>
        <taxon>Oryzeae</taxon>
        <taxon>Oryzinae</taxon>
        <taxon>Oryza</taxon>
        <taxon>Oryza sativa</taxon>
    </lineage>
</organism>
<reference evidence="2" key="2">
    <citation type="journal article" date="2008" name="Nucleic Acids Res.">
        <title>The rice annotation project database (RAP-DB): 2008 update.</title>
        <authorList>
            <consortium name="The rice annotation project (RAP)"/>
        </authorList>
    </citation>
    <scope>GENOME REANNOTATION</scope>
    <source>
        <strain evidence="2">cv. Nipponbare</strain>
    </source>
</reference>
<proteinExistence type="predicted"/>
<dbReference type="EMBL" id="AC135598">
    <property type="protein sequence ID" value="AAT85026.1"/>
    <property type="molecule type" value="Genomic_DNA"/>
</dbReference>
<evidence type="ECO:0008006" key="3">
    <source>
        <dbReference type="Google" id="ProtNLM"/>
    </source>
</evidence>
<gene>
    <name evidence="1" type="primary">OSJNBb0021K20.15</name>
</gene>
<dbReference type="PANTHER" id="PTHR33116:SF87">
    <property type="entry name" value="OS01G0158850 PROTEIN"/>
    <property type="match status" value="1"/>
</dbReference>
<dbReference type="AlphaFoldDB" id="Q10JG2"/>
<reference evidence="2" key="1">
    <citation type="journal article" date="2005" name="Nature">
        <title>The map-based sequence of the rice genome.</title>
        <authorList>
            <consortium name="International rice genome sequencing project (IRGSP)"/>
            <person name="Matsumoto T."/>
            <person name="Wu J."/>
            <person name="Kanamori H."/>
            <person name="Katayose Y."/>
            <person name="Fujisawa M."/>
            <person name="Namiki N."/>
            <person name="Mizuno H."/>
            <person name="Yamamoto K."/>
            <person name="Antonio B.A."/>
            <person name="Baba T."/>
            <person name="Sakata K."/>
            <person name="Nagamura Y."/>
            <person name="Aoki H."/>
            <person name="Arikawa K."/>
            <person name="Arita K."/>
            <person name="Bito T."/>
            <person name="Chiden Y."/>
            <person name="Fujitsuka N."/>
            <person name="Fukunaka R."/>
            <person name="Hamada M."/>
            <person name="Harada C."/>
            <person name="Hayashi A."/>
            <person name="Hijishita S."/>
            <person name="Honda M."/>
            <person name="Hosokawa S."/>
            <person name="Ichikawa Y."/>
            <person name="Idonuma A."/>
            <person name="Iijima M."/>
            <person name="Ikeda M."/>
            <person name="Ikeno M."/>
            <person name="Ito K."/>
            <person name="Ito S."/>
            <person name="Ito T."/>
            <person name="Ito Y."/>
            <person name="Ito Y."/>
            <person name="Iwabuchi A."/>
            <person name="Kamiya K."/>
            <person name="Karasawa W."/>
            <person name="Kurita K."/>
            <person name="Katagiri S."/>
            <person name="Kikuta A."/>
            <person name="Kobayashi H."/>
            <person name="Kobayashi N."/>
            <person name="Machita K."/>
            <person name="Maehara T."/>
            <person name="Masukawa M."/>
            <person name="Mizubayashi T."/>
            <person name="Mukai Y."/>
            <person name="Nagasaki H."/>
            <person name="Nagata Y."/>
            <person name="Naito S."/>
            <person name="Nakashima M."/>
            <person name="Nakama Y."/>
            <person name="Nakamichi Y."/>
            <person name="Nakamura M."/>
            <person name="Meguro A."/>
            <person name="Negishi M."/>
            <person name="Ohta I."/>
            <person name="Ohta T."/>
            <person name="Okamoto M."/>
            <person name="Ono N."/>
            <person name="Saji S."/>
            <person name="Sakaguchi M."/>
            <person name="Sakai K."/>
            <person name="Shibata M."/>
            <person name="Shimokawa T."/>
            <person name="Song J."/>
            <person name="Takazaki Y."/>
            <person name="Terasawa K."/>
            <person name="Tsugane M."/>
            <person name="Tsuji K."/>
            <person name="Ueda S."/>
            <person name="Waki K."/>
            <person name="Yamagata H."/>
            <person name="Yamamoto M."/>
            <person name="Yamamoto S."/>
            <person name="Yamane H."/>
            <person name="Yoshiki S."/>
            <person name="Yoshihara R."/>
            <person name="Yukawa K."/>
            <person name="Zhong H."/>
            <person name="Yano M."/>
            <person name="Yuan Q."/>
            <person name="Ouyang S."/>
            <person name="Liu J."/>
            <person name="Jones K.M."/>
            <person name="Gansberger K."/>
            <person name="Moffat K."/>
            <person name="Hill J."/>
            <person name="Bera J."/>
            <person name="Fadrosh D."/>
            <person name="Jin S."/>
            <person name="Johri S."/>
            <person name="Kim M."/>
            <person name="Overton L."/>
            <person name="Reardon M."/>
            <person name="Tsitrin T."/>
            <person name="Vuong H."/>
            <person name="Weaver B."/>
            <person name="Ciecko A."/>
            <person name="Tallon L."/>
            <person name="Jackson J."/>
            <person name="Pai G."/>
            <person name="Aken S.V."/>
            <person name="Utterback T."/>
            <person name="Reidmuller S."/>
            <person name="Feldblyum T."/>
            <person name="Hsiao J."/>
            <person name="Zismann V."/>
            <person name="Iobst S."/>
            <person name="de Vazeille A.R."/>
            <person name="Buell C.R."/>
            <person name="Ying K."/>
            <person name="Li Y."/>
            <person name="Lu T."/>
            <person name="Huang Y."/>
            <person name="Zhao Q."/>
            <person name="Feng Q."/>
            <person name="Zhang L."/>
            <person name="Zhu J."/>
            <person name="Weng Q."/>
            <person name="Mu J."/>
            <person name="Lu Y."/>
            <person name="Fan D."/>
            <person name="Liu Y."/>
            <person name="Guan J."/>
            <person name="Zhang Y."/>
            <person name="Yu S."/>
            <person name="Liu X."/>
            <person name="Zhang Y."/>
            <person name="Hong G."/>
            <person name="Han B."/>
            <person name="Choisne N."/>
            <person name="Demange N."/>
            <person name="Orjeda G."/>
            <person name="Samain S."/>
            <person name="Cattolico L."/>
            <person name="Pelletier E."/>
            <person name="Couloux A."/>
            <person name="Segurens B."/>
            <person name="Wincker P."/>
            <person name="D'Hont A."/>
            <person name="Scarpelli C."/>
            <person name="Weissenbach J."/>
            <person name="Salanoubat M."/>
            <person name="Quetier F."/>
            <person name="Yu Y."/>
            <person name="Kim H.R."/>
            <person name="Rambo T."/>
            <person name="Currie J."/>
            <person name="Collura K."/>
            <person name="Luo M."/>
            <person name="Yang T."/>
            <person name="Ammiraju J.S.S."/>
            <person name="Engler F."/>
            <person name="Soderlund C."/>
            <person name="Wing R.A."/>
            <person name="Palmer L.E."/>
            <person name="de la Bastide M."/>
            <person name="Spiegel L."/>
            <person name="Nascimento L."/>
            <person name="Zutavern T."/>
            <person name="O'Shaughnessy A."/>
            <person name="Dike S."/>
            <person name="Dedhia N."/>
            <person name="Preston R."/>
            <person name="Balija V."/>
            <person name="McCombie W.R."/>
            <person name="Chow T."/>
            <person name="Chen H."/>
            <person name="Chung M."/>
            <person name="Chen C."/>
            <person name="Shaw J."/>
            <person name="Wu H."/>
            <person name="Hsiao K."/>
            <person name="Chao Y."/>
            <person name="Chu M."/>
            <person name="Cheng C."/>
            <person name="Hour A."/>
            <person name="Lee P."/>
            <person name="Lin S."/>
            <person name="Lin Y."/>
            <person name="Liou J."/>
            <person name="Liu S."/>
            <person name="Hsing Y."/>
            <person name="Raghuvanshi S."/>
            <person name="Mohanty A."/>
            <person name="Bharti A.K."/>
            <person name="Gaur A."/>
            <person name="Gupta V."/>
            <person name="Kumar D."/>
            <person name="Ravi V."/>
            <person name="Vij S."/>
            <person name="Kapur A."/>
            <person name="Khurana P."/>
            <person name="Khurana P."/>
            <person name="Khurana J.P."/>
            <person name="Tyagi A.K."/>
            <person name="Gaikwad K."/>
            <person name="Singh A."/>
            <person name="Dalal V."/>
            <person name="Srivastava S."/>
            <person name="Dixit A."/>
            <person name="Pal A.K."/>
            <person name="Ghazi I.A."/>
            <person name="Yadav M."/>
            <person name="Pandit A."/>
            <person name="Bhargava A."/>
            <person name="Sureshbabu K."/>
            <person name="Batra K."/>
            <person name="Sharma T.R."/>
            <person name="Mohapatra T."/>
            <person name="Singh N.K."/>
            <person name="Messing J."/>
            <person name="Nelson A.B."/>
            <person name="Fuks G."/>
            <person name="Kavchok S."/>
            <person name="Keizer G."/>
            <person name="Linton E."/>
            <person name="Llaca V."/>
            <person name="Song R."/>
            <person name="Tanyolac B."/>
            <person name="Young S."/>
            <person name="Ho-Il K."/>
            <person name="Hahn J.H."/>
            <person name="Sangsakoo G."/>
            <person name="Vanavichit A."/>
            <person name="de Mattos Luiz.A.T."/>
            <person name="Zimmer P.D."/>
            <person name="Malone G."/>
            <person name="Dellagostin O."/>
            <person name="de Oliveira A.C."/>
            <person name="Bevan M."/>
            <person name="Bancroft I."/>
            <person name="Minx P."/>
            <person name="Cordum H."/>
            <person name="Wilson R."/>
            <person name="Cheng Z."/>
            <person name="Jin W."/>
            <person name="Jiang J."/>
            <person name="Leong S.A."/>
            <person name="Iwama H."/>
            <person name="Gojobori T."/>
            <person name="Itoh T."/>
            <person name="Niimura Y."/>
            <person name="Fujii Y."/>
            <person name="Habara T."/>
            <person name="Sakai H."/>
            <person name="Sato Y."/>
            <person name="Wilson G."/>
            <person name="Kumar K."/>
            <person name="McCouch S."/>
            <person name="Juretic N."/>
            <person name="Hoen D."/>
            <person name="Wright S."/>
            <person name="Bruskiewich R."/>
            <person name="Bureau T."/>
            <person name="Miyao A."/>
            <person name="Hirochika H."/>
            <person name="Nishikawa T."/>
            <person name="Kadowaki K."/>
            <person name="Sugiura M."/>
            <person name="Burr B."/>
            <person name="Sasaki T."/>
        </authorList>
    </citation>
    <scope>NUCLEOTIDE SEQUENCE [LARGE SCALE GENOMIC DNA]</scope>
    <source>
        <strain evidence="2">cv. Nipponbare</strain>
    </source>
</reference>
<dbReference type="PANTHER" id="PTHR33116">
    <property type="entry name" value="REVERSE TRANSCRIPTASE ZINC-BINDING DOMAIN-CONTAINING PROTEIN-RELATED-RELATED"/>
    <property type="match status" value="1"/>
</dbReference>
<dbReference type="Proteomes" id="UP000000763">
    <property type="component" value="Chromosome 3"/>
</dbReference>